<dbReference type="OrthoDB" id="10465368at2759"/>
<dbReference type="AlphaFoldDB" id="A0A3R7SWA8"/>
<sequence>MTTKGKRKKTTTTTEAPPLVYFPDGDKGECGDFGDPGFNTYGFVGFLLGVVNIVSQVSKPPGNNAGQENSNTVSIPPGMGGRKKRELEDEVEREWRERHRQQLEEEVLVADVALLFLKTYWTLSKGPVECAERVVCEVNKEVVRLDTARESDESLVLAEVFAEIFTSALESWSPAATSPTPSLSSAGDHGRSEGDCLALSPQCSKDSWDKIRSFSQEELSLDLSFLKEGERDLFQHVSNNVEFSKLGLPDIATVVSLLTDEV</sequence>
<keyword evidence="3" id="KW-1185">Reference proteome</keyword>
<accession>A0A3R7SWA8</accession>
<reference evidence="2 3" key="2">
    <citation type="submission" date="2019-01" db="EMBL/GenBank/DDBJ databases">
        <title>The decoding of complex shrimp genome reveals the adaptation for benthos swimmer, frequently molting mechanism and breeding impact on genome.</title>
        <authorList>
            <person name="Sun Y."/>
            <person name="Gao Y."/>
            <person name="Yu Y."/>
        </authorList>
    </citation>
    <scope>NUCLEOTIDE SEQUENCE [LARGE SCALE GENOMIC DNA]</scope>
    <source>
        <tissue evidence="2">Muscle</tissue>
    </source>
</reference>
<dbReference type="Proteomes" id="UP000283509">
    <property type="component" value="Unassembled WGS sequence"/>
</dbReference>
<proteinExistence type="predicted"/>
<organism evidence="2 3">
    <name type="scientific">Penaeus vannamei</name>
    <name type="common">Whiteleg shrimp</name>
    <name type="synonym">Litopenaeus vannamei</name>
    <dbReference type="NCBI Taxonomy" id="6689"/>
    <lineage>
        <taxon>Eukaryota</taxon>
        <taxon>Metazoa</taxon>
        <taxon>Ecdysozoa</taxon>
        <taxon>Arthropoda</taxon>
        <taxon>Crustacea</taxon>
        <taxon>Multicrustacea</taxon>
        <taxon>Malacostraca</taxon>
        <taxon>Eumalacostraca</taxon>
        <taxon>Eucarida</taxon>
        <taxon>Decapoda</taxon>
        <taxon>Dendrobranchiata</taxon>
        <taxon>Penaeoidea</taxon>
        <taxon>Penaeidae</taxon>
        <taxon>Penaeus</taxon>
    </lineage>
</organism>
<evidence type="ECO:0000313" key="3">
    <source>
        <dbReference type="Proteomes" id="UP000283509"/>
    </source>
</evidence>
<protein>
    <submittedName>
        <fullName evidence="2">Uncharacterized protein</fullName>
    </submittedName>
</protein>
<dbReference type="EMBL" id="QCYY01001401">
    <property type="protein sequence ID" value="ROT78305.1"/>
    <property type="molecule type" value="Genomic_DNA"/>
</dbReference>
<name>A0A3R7SWA8_PENVA</name>
<reference evidence="2 3" key="1">
    <citation type="submission" date="2018-04" db="EMBL/GenBank/DDBJ databases">
        <authorList>
            <person name="Zhang X."/>
            <person name="Yuan J."/>
            <person name="Li F."/>
            <person name="Xiang J."/>
        </authorList>
    </citation>
    <scope>NUCLEOTIDE SEQUENCE [LARGE SCALE GENOMIC DNA]</scope>
    <source>
        <tissue evidence="2">Muscle</tissue>
    </source>
</reference>
<feature type="compositionally biased region" description="Polar residues" evidence="1">
    <location>
        <begin position="64"/>
        <end position="74"/>
    </location>
</feature>
<feature type="region of interest" description="Disordered" evidence="1">
    <location>
        <begin position="60"/>
        <end position="83"/>
    </location>
</feature>
<evidence type="ECO:0000256" key="1">
    <source>
        <dbReference type="SAM" id="MobiDB-lite"/>
    </source>
</evidence>
<evidence type="ECO:0000313" key="2">
    <source>
        <dbReference type="EMBL" id="ROT78305.1"/>
    </source>
</evidence>
<comment type="caution">
    <text evidence="2">The sequence shown here is derived from an EMBL/GenBank/DDBJ whole genome shotgun (WGS) entry which is preliminary data.</text>
</comment>
<gene>
    <name evidence="2" type="ORF">C7M84_002991</name>
</gene>